<feature type="region of interest" description="Disordered" evidence="1">
    <location>
        <begin position="112"/>
        <end position="155"/>
    </location>
</feature>
<evidence type="ECO:0000256" key="1">
    <source>
        <dbReference type="SAM" id="MobiDB-lite"/>
    </source>
</evidence>
<evidence type="ECO:0000313" key="3">
    <source>
        <dbReference type="Proteomes" id="UP001397290"/>
    </source>
</evidence>
<reference evidence="2 3" key="1">
    <citation type="submission" date="2020-02" db="EMBL/GenBank/DDBJ databases">
        <title>Comparative genomics of the hypocrealean fungal genus Beauvera.</title>
        <authorList>
            <person name="Showalter D.N."/>
            <person name="Bushley K.E."/>
            <person name="Rehner S.A."/>
        </authorList>
    </citation>
    <scope>NUCLEOTIDE SEQUENCE [LARGE SCALE GENOMIC DNA]</scope>
    <source>
        <strain evidence="2 3">ARSEF4384</strain>
    </source>
</reference>
<comment type="caution">
    <text evidence="2">The sequence shown here is derived from an EMBL/GenBank/DDBJ whole genome shotgun (WGS) entry which is preliminary data.</text>
</comment>
<name>A0AAW0RNG6_9HYPO</name>
<organism evidence="2 3">
    <name type="scientific">Beauveria asiatica</name>
    <dbReference type="NCBI Taxonomy" id="1069075"/>
    <lineage>
        <taxon>Eukaryota</taxon>
        <taxon>Fungi</taxon>
        <taxon>Dikarya</taxon>
        <taxon>Ascomycota</taxon>
        <taxon>Pezizomycotina</taxon>
        <taxon>Sordariomycetes</taxon>
        <taxon>Hypocreomycetidae</taxon>
        <taxon>Hypocreales</taxon>
        <taxon>Cordycipitaceae</taxon>
        <taxon>Beauveria</taxon>
    </lineage>
</organism>
<proteinExistence type="predicted"/>
<sequence length="349" mass="40666">MTGQLDAIRRVGDTISRIFNEEARFRRCREYAPWEIRAFQAEIAATGADIGGGRYPVRRSVAFQGPKAALDKPWRNGMFIDESEPRREQVPYMECNNYYWGYYYRNRNNRHRQAAQGSNRQAAQSSNRQASQSNQQRRPAYYNQHQQQHYYPNRHRQSVYNRQNRQQMLNHEERAHQEEQQEQKQTGQQEQQEQQEQSLVPAPQPRLTAIQLQELQTREEARRTALAIINWDNDLLEESALAIPGPAVERVPTASANSSQEQEQPRGLVPDELTPQWNYVPSEEGGAVEDASLDEDQDYVNSEGHPIRKRTKEQREAGRAARLERRACLARMYRQQQRNNGSTLVCTEP</sequence>
<accession>A0AAW0RNG6</accession>
<feature type="region of interest" description="Disordered" evidence="1">
    <location>
        <begin position="251"/>
        <end position="273"/>
    </location>
</feature>
<evidence type="ECO:0000313" key="2">
    <source>
        <dbReference type="EMBL" id="KAK8143620.1"/>
    </source>
</evidence>
<feature type="compositionally biased region" description="Low complexity" evidence="1">
    <location>
        <begin position="118"/>
        <end position="151"/>
    </location>
</feature>
<feature type="compositionally biased region" description="Low complexity" evidence="1">
    <location>
        <begin position="183"/>
        <end position="197"/>
    </location>
</feature>
<dbReference type="EMBL" id="JAAHCF010000486">
    <property type="protein sequence ID" value="KAK8143620.1"/>
    <property type="molecule type" value="Genomic_DNA"/>
</dbReference>
<feature type="region of interest" description="Disordered" evidence="1">
    <location>
        <begin position="172"/>
        <end position="205"/>
    </location>
</feature>
<feature type="region of interest" description="Disordered" evidence="1">
    <location>
        <begin position="298"/>
        <end position="319"/>
    </location>
</feature>
<dbReference type="AlphaFoldDB" id="A0AAW0RNG6"/>
<gene>
    <name evidence="2" type="ORF">G3M48_006968</name>
</gene>
<feature type="compositionally biased region" description="Basic and acidic residues" evidence="1">
    <location>
        <begin position="172"/>
        <end position="182"/>
    </location>
</feature>
<protein>
    <submittedName>
        <fullName evidence="2">Uncharacterized protein</fullName>
    </submittedName>
</protein>
<dbReference type="Proteomes" id="UP001397290">
    <property type="component" value="Unassembled WGS sequence"/>
</dbReference>
<keyword evidence="3" id="KW-1185">Reference proteome</keyword>